<proteinExistence type="predicted"/>
<keyword evidence="2 4" id="KW-0863">Zinc-finger</keyword>
<dbReference type="GO" id="GO:0008270">
    <property type="term" value="F:zinc ion binding"/>
    <property type="evidence" value="ECO:0007669"/>
    <property type="project" value="UniProtKB-KW"/>
</dbReference>
<keyword evidence="1 4" id="KW-0479">Metal-binding</keyword>
<evidence type="ECO:0000256" key="1">
    <source>
        <dbReference type="ARBA" id="ARBA00022723"/>
    </source>
</evidence>
<reference evidence="7" key="1">
    <citation type="submission" date="2021-01" db="EMBL/GenBank/DDBJ databases">
        <authorList>
            <person name="Corre E."/>
            <person name="Pelletier E."/>
            <person name="Niang G."/>
            <person name="Scheremetjew M."/>
            <person name="Finn R."/>
            <person name="Kale V."/>
            <person name="Holt S."/>
            <person name="Cochrane G."/>
            <person name="Meng A."/>
            <person name="Brown T."/>
            <person name="Cohen L."/>
        </authorList>
    </citation>
    <scope>NUCLEOTIDE SEQUENCE</scope>
    <source>
        <strain evidence="7">CCMP281</strain>
    </source>
</reference>
<feature type="domain" description="C3H1-type" evidence="6">
    <location>
        <begin position="22"/>
        <end position="50"/>
    </location>
</feature>
<sequence length="103" mass="10795">MAQAHREASIDPEGDQNPNTAPGETRICYDFLNLGRCGRARICSFRHLLPESAAARADADRRGVQVHRAVAQDVALQAVGPTTGADCLASANVHSATPSASQG</sequence>
<name>A0A7S3B634_9EUKA</name>
<dbReference type="AlphaFoldDB" id="A0A7S3B634"/>
<evidence type="ECO:0000256" key="3">
    <source>
        <dbReference type="ARBA" id="ARBA00022833"/>
    </source>
</evidence>
<accession>A0A7S3B634</accession>
<dbReference type="PROSITE" id="PS50103">
    <property type="entry name" value="ZF_C3H1"/>
    <property type="match status" value="1"/>
</dbReference>
<dbReference type="InterPro" id="IPR000571">
    <property type="entry name" value="Znf_CCCH"/>
</dbReference>
<evidence type="ECO:0000313" key="7">
    <source>
        <dbReference type="EMBL" id="CAE0125679.1"/>
    </source>
</evidence>
<evidence type="ECO:0000259" key="6">
    <source>
        <dbReference type="PROSITE" id="PS50103"/>
    </source>
</evidence>
<dbReference type="InterPro" id="IPR036855">
    <property type="entry name" value="Znf_CCCH_sf"/>
</dbReference>
<evidence type="ECO:0000256" key="2">
    <source>
        <dbReference type="ARBA" id="ARBA00022771"/>
    </source>
</evidence>
<protein>
    <recommendedName>
        <fullName evidence="6">C3H1-type domain-containing protein</fullName>
    </recommendedName>
</protein>
<evidence type="ECO:0000256" key="4">
    <source>
        <dbReference type="PROSITE-ProRule" id="PRU00723"/>
    </source>
</evidence>
<organism evidence="7">
    <name type="scientific">Haptolina ericina</name>
    <dbReference type="NCBI Taxonomy" id="156174"/>
    <lineage>
        <taxon>Eukaryota</taxon>
        <taxon>Haptista</taxon>
        <taxon>Haptophyta</taxon>
        <taxon>Prymnesiophyceae</taxon>
        <taxon>Prymnesiales</taxon>
        <taxon>Prymnesiaceae</taxon>
        <taxon>Haptolina</taxon>
    </lineage>
</organism>
<keyword evidence="3 4" id="KW-0862">Zinc</keyword>
<dbReference type="SUPFAM" id="SSF90229">
    <property type="entry name" value="CCCH zinc finger"/>
    <property type="match status" value="1"/>
</dbReference>
<feature type="zinc finger region" description="C3H1-type" evidence="4">
    <location>
        <begin position="22"/>
        <end position="50"/>
    </location>
</feature>
<gene>
    <name evidence="7" type="ORF">HERI1096_LOCUS25690</name>
</gene>
<evidence type="ECO:0000256" key="5">
    <source>
        <dbReference type="SAM" id="MobiDB-lite"/>
    </source>
</evidence>
<dbReference type="EMBL" id="HBHX01046423">
    <property type="protein sequence ID" value="CAE0125679.1"/>
    <property type="molecule type" value="Transcribed_RNA"/>
</dbReference>
<feature type="region of interest" description="Disordered" evidence="5">
    <location>
        <begin position="1"/>
        <end position="22"/>
    </location>
</feature>